<comment type="caution">
    <text evidence="6">The sequence shown here is derived from an EMBL/GenBank/DDBJ whole genome shotgun (WGS) entry which is preliminary data.</text>
</comment>
<dbReference type="GO" id="GO:0032040">
    <property type="term" value="C:small-subunit processome"/>
    <property type="evidence" value="ECO:0007669"/>
    <property type="project" value="TreeGrafter"/>
</dbReference>
<feature type="compositionally biased region" description="Basic residues" evidence="2">
    <location>
        <begin position="11"/>
        <end position="25"/>
    </location>
</feature>
<evidence type="ECO:0000259" key="4">
    <source>
        <dbReference type="Pfam" id="PF20416"/>
    </source>
</evidence>
<dbReference type="InterPro" id="IPR052575">
    <property type="entry name" value="SSU_processome_comp_20"/>
</dbReference>
<dbReference type="InterPro" id="IPR057525">
    <property type="entry name" value="UTP20_C"/>
</dbReference>
<dbReference type="InterPro" id="IPR011989">
    <property type="entry name" value="ARM-like"/>
</dbReference>
<dbReference type="Pfam" id="PF23099">
    <property type="entry name" value="UTP20_C"/>
    <property type="match status" value="1"/>
</dbReference>
<name>A0AA39GSC2_SARSR</name>
<evidence type="ECO:0000313" key="7">
    <source>
        <dbReference type="Proteomes" id="UP001175261"/>
    </source>
</evidence>
<feature type="region of interest" description="Disordered" evidence="2">
    <location>
        <begin position="637"/>
        <end position="659"/>
    </location>
</feature>
<evidence type="ECO:0000259" key="5">
    <source>
        <dbReference type="Pfam" id="PF23099"/>
    </source>
</evidence>
<dbReference type="Gene3D" id="1.25.10.10">
    <property type="entry name" value="Leucine-rich Repeat Variant"/>
    <property type="match status" value="2"/>
</dbReference>
<dbReference type="InterPro" id="IPR021133">
    <property type="entry name" value="HEAT_type_2"/>
</dbReference>
<evidence type="ECO:0000259" key="3">
    <source>
        <dbReference type="Pfam" id="PF07539"/>
    </source>
</evidence>
<dbReference type="PANTHER" id="PTHR17695">
    <property type="entry name" value="SMALL SUBUNIT PROCESSOME COMPONENT 20 HOMOLOG"/>
    <property type="match status" value="1"/>
</dbReference>
<feature type="region of interest" description="Disordered" evidence="2">
    <location>
        <begin position="2589"/>
        <end position="2639"/>
    </location>
</feature>
<feature type="domain" description="U3 small nucleolar RNA-associated protein 20 N-terminal" evidence="3">
    <location>
        <begin position="900"/>
        <end position="1514"/>
    </location>
</feature>
<keyword evidence="7" id="KW-1185">Reference proteome</keyword>
<feature type="region of interest" description="Disordered" evidence="2">
    <location>
        <begin position="1"/>
        <end position="25"/>
    </location>
</feature>
<evidence type="ECO:0000256" key="2">
    <source>
        <dbReference type="SAM" id="MobiDB-lite"/>
    </source>
</evidence>
<dbReference type="InterPro" id="IPR011430">
    <property type="entry name" value="UTP20_N"/>
</dbReference>
<dbReference type="GO" id="GO:0030686">
    <property type="term" value="C:90S preribosome"/>
    <property type="evidence" value="ECO:0007669"/>
    <property type="project" value="TreeGrafter"/>
</dbReference>
<evidence type="ECO:0000256" key="1">
    <source>
        <dbReference type="PROSITE-ProRule" id="PRU00103"/>
    </source>
</evidence>
<dbReference type="PROSITE" id="PS50077">
    <property type="entry name" value="HEAT_REPEAT"/>
    <property type="match status" value="1"/>
</dbReference>
<dbReference type="PANTHER" id="PTHR17695:SF11">
    <property type="entry name" value="SMALL SUBUNIT PROCESSOME COMPONENT 20 HOMOLOG"/>
    <property type="match status" value="1"/>
</dbReference>
<feature type="compositionally biased region" description="Basic and acidic residues" evidence="2">
    <location>
        <begin position="2613"/>
        <end position="2631"/>
    </location>
</feature>
<dbReference type="InterPro" id="IPR016024">
    <property type="entry name" value="ARM-type_fold"/>
</dbReference>
<dbReference type="Pfam" id="PF20416">
    <property type="entry name" value="UTP20"/>
    <property type="match status" value="1"/>
</dbReference>
<feature type="repeat" description="HEAT" evidence="1">
    <location>
        <begin position="2216"/>
        <end position="2254"/>
    </location>
</feature>
<dbReference type="Proteomes" id="UP001175261">
    <property type="component" value="Unassembled WGS sequence"/>
</dbReference>
<feature type="domain" description="U3 small nucleolar RNA-associated protein 20" evidence="4">
    <location>
        <begin position="1718"/>
        <end position="1936"/>
    </location>
</feature>
<dbReference type="SUPFAM" id="SSF48371">
    <property type="entry name" value="ARM repeat"/>
    <property type="match status" value="2"/>
</dbReference>
<gene>
    <name evidence="6" type="ORF">NLU13_2180</name>
</gene>
<dbReference type="Pfam" id="PF07539">
    <property type="entry name" value="UTP20_N"/>
    <property type="match status" value="1"/>
</dbReference>
<dbReference type="EMBL" id="JAPDFR010000001">
    <property type="protein sequence ID" value="KAK0392685.1"/>
    <property type="molecule type" value="Genomic_DNA"/>
</dbReference>
<feature type="compositionally biased region" description="Low complexity" evidence="2">
    <location>
        <begin position="642"/>
        <end position="654"/>
    </location>
</feature>
<feature type="region of interest" description="Disordered" evidence="2">
    <location>
        <begin position="1117"/>
        <end position="1138"/>
    </location>
</feature>
<accession>A0AA39GSC2</accession>
<evidence type="ECO:0000313" key="6">
    <source>
        <dbReference type="EMBL" id="KAK0392685.1"/>
    </source>
</evidence>
<sequence length="2639" mass="295906">MPSNKNSGRIVKARSSKHLTPHQKNHRWESFTTKIAKFNSLQPLRKVRRHDLDTEDLSAATSYFQTGLQKWGELNISKGFVSFKREVLSISESLPQILHFEQRIVDSLAKHIEMQEKEALEPLLDLLTALAHDLGARFEKHYARSLDLIVAIAGRPQSVEVIEWSFGALAFLFKYLSKLLVPDLRPTFNVMAPLLGRSRHPPHIARFAAEALSFLVKKAAAPSHRETALPNLVRHVRDDLLKMVDDRQFMLYRDGAMTMFAEAIKGTDHTIHSTAPSVVKCLIDCIPTEERQVTEKTTWTDTVCGVITSVTHHATNETFDPVCEAALEQCSALLENTGADALCTSFPLFKILGVLAGTRKGSRITRWPELVSALDKLLKNVTRVSREVMTDAGIVVWKTIMVNIAIVWLQAPMDAIIAHLTSLSTALTSESLMMWYIPFCSYFCELDAARFSSLFRADFQKFIATHWSQDQNEEVLCVLLPKMIENRGFSGGTDKEGCKLPQTWQDQIVSKFERLEIAPFPEGGPYDKDPQVWRDKCLPKYSALLRLLEMASVHPSTNARVAELLLRKLKLALRPSSTIDSDEVHFIVSQGFHAYLRMSQAAGDVDPALRPLLRAALPRFARSIGFLQAYLAYERSLPGSQPPENQSRSSSESSSVEDDKVETALVANLSSSSHDMRLASLELLQHNAETDESREVLSTMLYAENTPLNHAEIRNLAMTLRRLAKQHASLTSGASMRTAIPRFLFGMLTVQMAPVWDEAVGALEMIAHDKDGEEAMSVLAFEWISAPSMRYKATGSGNHGDKRRVVTEFDCTNIIRLEDAAEKVQAIVIEPEEQMLQFFDDRQQTAQPIPETARSRALKVLDAIPSSAERRSRQLVPYFLSWASDEDANPDTEPEESSTWSLADRKALLGVFSKFTNPRVLYQHDKVYSGLLGLMTNGDIEIQKAALKSILAWKQEGVKSYQENLEFLLDEARFKNELTVFLQGDNVIKPEHRPELMPVLLRLLYGRSISKKGAASGRHGLHATRLAVLRNLSVEDMGQFLEIATGKLGEARVLEARQGALYETPLIPLRRQMGFLNMISSFISELGSNVSPYMETLLNSVLYCLIFASRNLNQTAQGATAGQDEEGDSDADQDPSDSQGLLKSIRTVGIKCLVALFQNGQSFQWEPFHEVIIDEIVAPRASKLPQENAQGVSGMLQLLSTWSKLPKAALLLGPQGASLPEGILPKVVEIIALEKAKTEVKVHALGMVESLSKLALAPASESEFNDLIQSEVIAPCLPLILTNLSNLLEASSTNTDLLDSCVDTMLALAPILRQSNNVEPILKNVTFLLQQPARRVNPRTKGRVLLVLEDFVKLLDMKSSAELWTAMFNATASLFSYFKDRENRQSLSRVMLALAEQDTDIAEVSELCVKLNAYAERRLDEPDYDKRLEAYNAISRERDTPFNPKQWLPLLHNAIYFLRVDEEFGILATNAADVIRQLIKATAATQDTSVKVTLEGYLRDVLLPALYTGARESSETVRREHLRVFSMLLTIMPTWEPVADLIALQPEQSEEGTEPPFFFNILSPAVSRQLEALRSLETANLSHEMGSQNLTQFFLPLLEHFIYGREAGSDDHGLGAQAIDTIGKLAMSLDWKHYRTTLGRYISYVGSRQDYQKQTMRLLGKVTDALVASAPRDGDDDMDVDEPASRQRLAATLPNRGKLNTDIAEMFLPPLMKHLHEKDESEVSYRVPVGVVIVNLMRILPEEQMSQRLAGVLTDICHILRSKSVESRDLARDTLVKISVILGPTYFGFLLKELRSSLTRGYQLHVLSYTMHSIMLATLPQVGPGGLDYCLPNMVMIIMDDIFGVVGQEKDAEGYTTQTKEIKSSKSQDSMELAAKTASINRLVDLIRPLQALLMQKVDLKMVRKIEILLDRITAGLVQNPAAESRDTLVFCYEIIKEVHQSQKPQAEPKIDPRVKKYLYQKGAKKNDRGTTTKHTYKIIRFAFDILRSVFKKYDSLRTTANIVGLIPIIGDAIVGSEDEVKMSAFRLLGVIVKVPFTPEEEGGIYKVAVREATKSLSNSTSTTTDLSQAALKMLAVVLRDKKDVVIRDAAVDVLLGKLKDDLTEPLYRHVTFNFLRAVLDRRVETATVYDTMDHVGTVMITNDDKDTRDLARGAFFQFIREYPQTKARWTKQLDFVVANLKYKREGGRLSVMEMIHLLLRKSSQEFVQEVVGMCFIPLFMVLANDDSDKCRLAAGQLLKEMFAAADKQQTRKFLALLRNWLSKDDNTAIVTITLLVFDHYFESSEDASKNTKDYKLVLGHVKKIIEADSIEDVDTQLLLRAIGLIRTMMEVFPGEVLSQAGLPLLENGARCLKHNDPTVKLAAMQLITAYLGDFAKGGSSKRNSSVLLTGAHGLELGLDSLSMLVRIALGVLNSQEIEEPLAAEAGQVLIFLAPRLPDGEAVTEEQAEDADVEEAGDEVEDDAEAHDARQMNLQKVFTKLSTILRKEIAPRSIAINGKTAAMEVFETICRRASIDRLRPAFKTILTPLHNLTDPSIPAPYSLDEIFKTKYEALKIRAQIMMDALQKKFGTADYSRQLLEIREEVRERRKQRSSKRKIEAIAQPEKYGRDKRKKFEREKERRKIRGKEQKAMRQSYKGW</sequence>
<feature type="domain" description="U3 small nucleolar RNA-associated protein 20 C-terminal" evidence="5">
    <location>
        <begin position="2295"/>
        <end position="2624"/>
    </location>
</feature>
<protein>
    <submittedName>
        <fullName evidence="6">Uncharacterized protein</fullName>
    </submittedName>
</protein>
<reference evidence="6" key="1">
    <citation type="submission" date="2022-10" db="EMBL/GenBank/DDBJ databases">
        <title>Determination and structural analysis of whole genome sequence of Sarocladium strictum F4-1.</title>
        <authorList>
            <person name="Hu L."/>
            <person name="Jiang Y."/>
        </authorList>
    </citation>
    <scope>NUCLEOTIDE SEQUENCE</scope>
    <source>
        <strain evidence="6">F4-1</strain>
    </source>
</reference>
<proteinExistence type="predicted"/>
<feature type="compositionally biased region" description="Acidic residues" evidence="2">
    <location>
        <begin position="1123"/>
        <end position="1135"/>
    </location>
</feature>
<dbReference type="InterPro" id="IPR046523">
    <property type="entry name" value="UTP20_dom"/>
</dbReference>
<organism evidence="6 7">
    <name type="scientific">Sarocladium strictum</name>
    <name type="common">Black bundle disease fungus</name>
    <name type="synonym">Acremonium strictum</name>
    <dbReference type="NCBI Taxonomy" id="5046"/>
    <lineage>
        <taxon>Eukaryota</taxon>
        <taxon>Fungi</taxon>
        <taxon>Dikarya</taxon>
        <taxon>Ascomycota</taxon>
        <taxon>Pezizomycotina</taxon>
        <taxon>Sordariomycetes</taxon>
        <taxon>Hypocreomycetidae</taxon>
        <taxon>Hypocreales</taxon>
        <taxon>Sarocladiaceae</taxon>
        <taxon>Sarocladium</taxon>
    </lineage>
</organism>